<name>A0A834ME63_RHYFE</name>
<feature type="transmembrane region" description="Helical" evidence="7">
    <location>
        <begin position="88"/>
        <end position="106"/>
    </location>
</feature>
<evidence type="ECO:0000256" key="7">
    <source>
        <dbReference type="SAM" id="Phobius"/>
    </source>
</evidence>
<feature type="transmembrane region" description="Helical" evidence="7">
    <location>
        <begin position="281"/>
        <end position="299"/>
    </location>
</feature>
<dbReference type="EMBL" id="JAACXV010000289">
    <property type="protein sequence ID" value="KAF7280513.1"/>
    <property type="molecule type" value="Genomic_DNA"/>
</dbReference>
<organism evidence="8 9">
    <name type="scientific">Rhynchophorus ferrugineus</name>
    <name type="common">Red palm weevil</name>
    <name type="synonym">Curculio ferrugineus</name>
    <dbReference type="NCBI Taxonomy" id="354439"/>
    <lineage>
        <taxon>Eukaryota</taxon>
        <taxon>Metazoa</taxon>
        <taxon>Ecdysozoa</taxon>
        <taxon>Arthropoda</taxon>
        <taxon>Hexapoda</taxon>
        <taxon>Insecta</taxon>
        <taxon>Pterygota</taxon>
        <taxon>Neoptera</taxon>
        <taxon>Endopterygota</taxon>
        <taxon>Coleoptera</taxon>
        <taxon>Polyphaga</taxon>
        <taxon>Cucujiformia</taxon>
        <taxon>Curculionidae</taxon>
        <taxon>Dryophthorinae</taxon>
        <taxon>Rhynchophorus</taxon>
    </lineage>
</organism>
<evidence type="ECO:0000256" key="6">
    <source>
        <dbReference type="ARBA" id="ARBA00023315"/>
    </source>
</evidence>
<keyword evidence="6" id="KW-0012">Acyltransferase</keyword>
<dbReference type="PANTHER" id="PTHR13906">
    <property type="entry name" value="PORCUPINE"/>
    <property type="match status" value="1"/>
</dbReference>
<feature type="transmembrane region" description="Helical" evidence="7">
    <location>
        <begin position="146"/>
        <end position="165"/>
    </location>
</feature>
<feature type="transmembrane region" description="Helical" evidence="7">
    <location>
        <begin position="319"/>
        <end position="339"/>
    </location>
</feature>
<feature type="transmembrane region" description="Helical" evidence="7">
    <location>
        <begin position="6"/>
        <end position="24"/>
    </location>
</feature>
<dbReference type="AlphaFoldDB" id="A0A834ME63"/>
<accession>A0A834ME63</accession>
<gene>
    <name evidence="8" type="ORF">GWI33_005796</name>
</gene>
<sequence length="402" mass="46143">VILTQNPAIMHGAVLFTAMLYLSLVHLYRQFLEDCTYGLDISGPLMVITQKVTSLAFSLHDGAKQDKGELTETQKKYSINKLPTVMEFFSYSLMFPSLMAGPVIFYKDYKDFIEGQEMIPYKTTTKVANDRVIREPSPTRAVCQKVVLSLVCALAFVLFLPMFPITRLKESSFIDNTTFSYKFWYLTVATTLTRTKYYFAWTLADAICNNAGMGWDGNKWNRFSNVDILKFELGTNLKESIDAWNRGTNMWLRFIVYGRVNRFSTLLTFALSAIWHGFYPGYYLTFLSGALFTFGARSMRRHLRNHFTSSNETKLLYDLLTFATTRFVMAYATFPFILLEFWGSVVVYNKLYWMLHVFSIMAIYLGPRIIPKPEQGVDKQQNGIAMALKKAGPYSDAVGRID</sequence>
<dbReference type="GO" id="GO:0016020">
    <property type="term" value="C:membrane"/>
    <property type="evidence" value="ECO:0007669"/>
    <property type="project" value="UniProtKB-SubCell"/>
</dbReference>
<evidence type="ECO:0000256" key="3">
    <source>
        <dbReference type="ARBA" id="ARBA00022692"/>
    </source>
</evidence>
<dbReference type="GO" id="GO:0030258">
    <property type="term" value="P:lipid modification"/>
    <property type="evidence" value="ECO:0007669"/>
    <property type="project" value="TreeGrafter"/>
</dbReference>
<dbReference type="OrthoDB" id="286734at2759"/>
<keyword evidence="9" id="KW-1185">Reference proteome</keyword>
<feature type="transmembrane region" description="Helical" evidence="7">
    <location>
        <begin position="351"/>
        <end position="370"/>
    </location>
</feature>
<dbReference type="GO" id="GO:0016746">
    <property type="term" value="F:acyltransferase activity"/>
    <property type="evidence" value="ECO:0007669"/>
    <property type="project" value="UniProtKB-KW"/>
</dbReference>
<feature type="non-terminal residue" evidence="8">
    <location>
        <position position="1"/>
    </location>
</feature>
<dbReference type="InterPro" id="IPR004299">
    <property type="entry name" value="MBOAT_fam"/>
</dbReference>
<keyword evidence="5 7" id="KW-0472">Membrane</keyword>
<dbReference type="Pfam" id="PF03062">
    <property type="entry name" value="MBOAT"/>
    <property type="match status" value="1"/>
</dbReference>
<protein>
    <submittedName>
        <fullName evidence="8">Uncharacterized protein</fullName>
    </submittedName>
</protein>
<evidence type="ECO:0000256" key="2">
    <source>
        <dbReference type="ARBA" id="ARBA00022679"/>
    </source>
</evidence>
<keyword evidence="2" id="KW-0808">Transferase</keyword>
<comment type="caution">
    <text evidence="8">The sequence shown here is derived from an EMBL/GenBank/DDBJ whole genome shotgun (WGS) entry which is preliminary data.</text>
</comment>
<dbReference type="PANTHER" id="PTHR13906:SF4">
    <property type="entry name" value="LYSOPHOSPHOLIPID ACYLTRANSFERASE 6"/>
    <property type="match status" value="1"/>
</dbReference>
<keyword evidence="4 7" id="KW-1133">Transmembrane helix</keyword>
<comment type="subcellular location">
    <subcellularLocation>
        <location evidence="1">Membrane</location>
        <topology evidence="1">Multi-pass membrane protein</topology>
    </subcellularLocation>
</comment>
<reference evidence="8" key="1">
    <citation type="submission" date="2020-08" db="EMBL/GenBank/DDBJ databases">
        <title>Genome sequencing and assembly of the red palm weevil Rhynchophorus ferrugineus.</title>
        <authorList>
            <person name="Dias G.B."/>
            <person name="Bergman C.M."/>
            <person name="Manee M."/>
        </authorList>
    </citation>
    <scope>NUCLEOTIDE SEQUENCE</scope>
    <source>
        <strain evidence="8">AA-2017</strain>
        <tissue evidence="8">Whole larva</tissue>
    </source>
</reference>
<dbReference type="Proteomes" id="UP000625711">
    <property type="component" value="Unassembled WGS sequence"/>
</dbReference>
<evidence type="ECO:0000313" key="9">
    <source>
        <dbReference type="Proteomes" id="UP000625711"/>
    </source>
</evidence>
<keyword evidence="3 7" id="KW-0812">Transmembrane</keyword>
<evidence type="ECO:0000256" key="4">
    <source>
        <dbReference type="ARBA" id="ARBA00022989"/>
    </source>
</evidence>
<evidence type="ECO:0000256" key="1">
    <source>
        <dbReference type="ARBA" id="ARBA00004141"/>
    </source>
</evidence>
<evidence type="ECO:0000256" key="5">
    <source>
        <dbReference type="ARBA" id="ARBA00023136"/>
    </source>
</evidence>
<evidence type="ECO:0000313" key="8">
    <source>
        <dbReference type="EMBL" id="KAF7280513.1"/>
    </source>
</evidence>
<dbReference type="InterPro" id="IPR049941">
    <property type="entry name" value="LPLAT_7/PORCN-like"/>
</dbReference>
<proteinExistence type="predicted"/>